<dbReference type="GO" id="GO:1990281">
    <property type="term" value="C:efflux pump complex"/>
    <property type="evidence" value="ECO:0007669"/>
    <property type="project" value="TreeGrafter"/>
</dbReference>
<dbReference type="GO" id="GO:0015562">
    <property type="term" value="F:efflux transmembrane transporter activity"/>
    <property type="evidence" value="ECO:0007669"/>
    <property type="project" value="InterPro"/>
</dbReference>
<proteinExistence type="inferred from homology"/>
<keyword evidence="10" id="KW-1185">Reference proteome</keyword>
<evidence type="ECO:0000256" key="1">
    <source>
        <dbReference type="ARBA" id="ARBA00004442"/>
    </source>
</evidence>
<dbReference type="RefSeq" id="WP_237150470.1">
    <property type="nucleotide sequence ID" value="NZ_CP007501.1"/>
</dbReference>
<dbReference type="InterPro" id="IPR003423">
    <property type="entry name" value="OMP_efflux"/>
</dbReference>
<accession>A0A0E3V0T3</accession>
<evidence type="ECO:0000256" key="4">
    <source>
        <dbReference type="ARBA" id="ARBA00022452"/>
    </source>
</evidence>
<keyword evidence="5" id="KW-0812">Transmembrane</keyword>
<protein>
    <submittedName>
        <fullName evidence="9">Outer membrane protein</fullName>
    </submittedName>
</protein>
<keyword evidence="8" id="KW-0175">Coiled coil</keyword>
<evidence type="ECO:0000313" key="10">
    <source>
        <dbReference type="Proteomes" id="UP000061135"/>
    </source>
</evidence>
<dbReference type="KEGG" id="pdq:CL55_00012010"/>
<keyword evidence="4" id="KW-1134">Transmembrane beta strand</keyword>
<evidence type="ECO:0000256" key="6">
    <source>
        <dbReference type="ARBA" id="ARBA00023136"/>
    </source>
</evidence>
<evidence type="ECO:0000256" key="2">
    <source>
        <dbReference type="ARBA" id="ARBA00007613"/>
    </source>
</evidence>
<feature type="coiled-coil region" evidence="8">
    <location>
        <begin position="484"/>
        <end position="511"/>
    </location>
</feature>
<evidence type="ECO:0000256" key="5">
    <source>
        <dbReference type="ARBA" id="ARBA00022692"/>
    </source>
</evidence>
<organism evidence="9 10">
    <name type="scientific">Polynucleobacter duraquae</name>
    <dbReference type="NCBI Taxonomy" id="1835254"/>
    <lineage>
        <taxon>Bacteria</taxon>
        <taxon>Pseudomonadati</taxon>
        <taxon>Pseudomonadota</taxon>
        <taxon>Betaproteobacteria</taxon>
        <taxon>Burkholderiales</taxon>
        <taxon>Burkholderiaceae</taxon>
        <taxon>Polynucleobacter</taxon>
    </lineage>
</organism>
<keyword evidence="6" id="KW-0472">Membrane</keyword>
<comment type="subcellular location">
    <subcellularLocation>
        <location evidence="1">Cell outer membrane</location>
    </subcellularLocation>
</comment>
<keyword evidence="7" id="KW-0998">Cell outer membrane</keyword>
<evidence type="ECO:0000256" key="7">
    <source>
        <dbReference type="ARBA" id="ARBA00023237"/>
    </source>
</evidence>
<comment type="similarity">
    <text evidence="2">Belongs to the outer membrane factor (OMF) (TC 1.B.17) family.</text>
</comment>
<dbReference type="HOGENOM" id="CLU_043134_0_0_4"/>
<dbReference type="Pfam" id="PF02321">
    <property type="entry name" value="OEP"/>
    <property type="match status" value="2"/>
</dbReference>
<gene>
    <name evidence="9" type="ORF">CL55_00012010</name>
</gene>
<dbReference type="AlphaFoldDB" id="A0A0E3V0T3"/>
<evidence type="ECO:0000256" key="8">
    <source>
        <dbReference type="SAM" id="Coils"/>
    </source>
</evidence>
<dbReference type="Proteomes" id="UP000061135">
    <property type="component" value="Chromosome"/>
</dbReference>
<dbReference type="Gene3D" id="1.20.1600.10">
    <property type="entry name" value="Outer membrane efflux proteins (OEP)"/>
    <property type="match status" value="1"/>
</dbReference>
<keyword evidence="3" id="KW-0813">Transport</keyword>
<dbReference type="PANTHER" id="PTHR30026:SF20">
    <property type="entry name" value="OUTER MEMBRANE PROTEIN TOLC"/>
    <property type="match status" value="1"/>
</dbReference>
<sequence length="521" mass="56262">MNSISTDLEAADLIHGRMTTNKLIVASANPAKWLAYASLFFVASVFAQTSPVNSSIPATVTVQANEAQDLLSAPPVVSNQSANPANAASLFAPVTKSDTPKIYTKGAPSGPTDMDLRQLWNELKLNNPQLSSLRESYLSAKATVPQINAPANPQVGLVWSGMPVNSPFALGGANTPTPQNPNGISSNNAISIAQPFQFPGKKSLASDIANTNAEALLAQSESTYLQLGAQLSTLYYTALASQKQLQVLKESVMRLEMIKNVAKARYSNNAAAYVEYLNAQVAQSSAQADQFNVERQLSVALNNINTLVGRHSREKLILRGDVRRAMNSVPTLLELEDYAETSHPSLKSSALQLEAARKGVDLAKKAYLPDFQVIGSSFTPRGPFSANNGAMFYQLELDLIIPLYFFTKEKYGVEQAQRNQAAAEAGNISNRQQIALAVNSAFASYEQAKNQTQFLKERQVPQADAAYKVGLTQYSNNGQGFNDLLTAQTQLRNLEVQLALAESNLLQAQAVLLVTSGKEPF</sequence>
<evidence type="ECO:0000256" key="3">
    <source>
        <dbReference type="ARBA" id="ARBA00022448"/>
    </source>
</evidence>
<dbReference type="InterPro" id="IPR051906">
    <property type="entry name" value="TolC-like"/>
</dbReference>
<dbReference type="PATRIC" id="fig|576611.7.peg.1217"/>
<reference evidence="9 10" key="1">
    <citation type="submission" date="2014-03" db="EMBL/GenBank/DDBJ databases">
        <title>Genome of Polynucleobacter strain MWH-MoK4.</title>
        <authorList>
            <person name="Hahn M.W."/>
        </authorList>
    </citation>
    <scope>NUCLEOTIDE SEQUENCE [LARGE SCALE GENOMIC DNA]</scope>
    <source>
        <strain evidence="9 10">MWH-MoK4</strain>
    </source>
</reference>
<evidence type="ECO:0000313" key="9">
    <source>
        <dbReference type="EMBL" id="AKD25534.1"/>
    </source>
</evidence>
<dbReference type="GO" id="GO:0015288">
    <property type="term" value="F:porin activity"/>
    <property type="evidence" value="ECO:0007669"/>
    <property type="project" value="TreeGrafter"/>
</dbReference>
<dbReference type="PANTHER" id="PTHR30026">
    <property type="entry name" value="OUTER MEMBRANE PROTEIN TOLC"/>
    <property type="match status" value="1"/>
</dbReference>
<dbReference type="SUPFAM" id="SSF56954">
    <property type="entry name" value="Outer membrane efflux proteins (OEP)"/>
    <property type="match status" value="1"/>
</dbReference>
<dbReference type="STRING" id="1835254.CL55_00012010"/>
<dbReference type="GO" id="GO:0009279">
    <property type="term" value="C:cell outer membrane"/>
    <property type="evidence" value="ECO:0007669"/>
    <property type="project" value="UniProtKB-SubCell"/>
</dbReference>
<dbReference type="EMBL" id="CP007501">
    <property type="protein sequence ID" value="AKD25534.1"/>
    <property type="molecule type" value="Genomic_DNA"/>
</dbReference>
<name>A0A0E3V0T3_9BURK</name>